<protein>
    <submittedName>
        <fullName evidence="1">Uncharacterized protein</fullName>
    </submittedName>
</protein>
<dbReference type="EMBL" id="JXTI01000213">
    <property type="protein sequence ID" value="KWX11306.1"/>
    <property type="molecule type" value="Genomic_DNA"/>
</dbReference>
<evidence type="ECO:0000313" key="1">
    <source>
        <dbReference type="EMBL" id="KWX11306.1"/>
    </source>
</evidence>
<organism evidence="1 2">
    <name type="scientific">Giardia duodenalis assemblage B</name>
    <dbReference type="NCBI Taxonomy" id="1394984"/>
    <lineage>
        <taxon>Eukaryota</taxon>
        <taxon>Metamonada</taxon>
        <taxon>Diplomonadida</taxon>
        <taxon>Hexamitidae</taxon>
        <taxon>Giardiinae</taxon>
        <taxon>Giardia</taxon>
    </lineage>
</organism>
<dbReference type="Proteomes" id="UP000070089">
    <property type="component" value="Unassembled WGS sequence"/>
</dbReference>
<dbReference type="OrthoDB" id="10252119at2759"/>
<accession>A0A132NMP2</accession>
<gene>
    <name evidence="1" type="ORF">QR46_4736</name>
</gene>
<dbReference type="VEuPathDB" id="GiardiaDB:QR46_4736"/>
<sequence>MSDGSTPKVPSHPFAALQNYIKPGTKAIVTDKISDTQFTANEHRYIPPAALLTPFSDESCTSLVNRYKGVIKSLMIPPLPLLSEERYYSYLLHMNDFPRWSFAQLVEIVDLARENSFNFIAVSSRLKHRDFSPVTCLHAFQQYANIILWKQNFANEKYTLRGTGDELNENYAQFSQAIAILAFYANLSGSATDLGEAEVARQFNIRVCLAATSPSRVYGKYAFTQAQRDILSGSIFDHMYRSDNSQSGITVLFRDTLNNTMCDTLIKSVLNRVSSVPSTQHSGHIQGSINHSQGRYPFLNSTKLQNAIIQSANNYSNLKLESSEYSRLTEGSSLASNMSEELLAAMLPDFGIDPDFINNELYGFLEEDEEKLLERPGKEQRDFRITRGCLGGLLTDAATKYRSCYESHSTRICAPPMAMSLQVDTSLSARMNRVAAEQAGREIPPHVAQINRYPMNGAMLVHPAKVKIPGHMRIELPPGSAGGRYARAPGTNTSTSTSTTTTAGAPYVMPPHAFAVSWRYRYFPRVEKGRQADQSVAPSRHKLWRQDLSERDHDRKRAVIEDICSQMYSRALYIDFPTFVKLENYIESID</sequence>
<dbReference type="AlphaFoldDB" id="A0A132NMP2"/>
<comment type="caution">
    <text evidence="1">The sequence shown here is derived from an EMBL/GenBank/DDBJ whole genome shotgun (WGS) entry which is preliminary data.</text>
</comment>
<evidence type="ECO:0000313" key="2">
    <source>
        <dbReference type="Proteomes" id="UP000070089"/>
    </source>
</evidence>
<proteinExistence type="predicted"/>
<name>A0A132NMP2_GIAIN</name>
<reference evidence="1 2" key="1">
    <citation type="journal article" date="2015" name="Mol. Biochem. Parasitol.">
        <title>Identification of polymorphic genes for use in assemblage B genotyping assays through comparative genomics of multiple assemblage B Giardia duodenalis isolates.</title>
        <authorList>
            <person name="Wielinga C."/>
            <person name="Thompson R.C."/>
            <person name="Monis P."/>
            <person name="Ryan U."/>
        </authorList>
    </citation>
    <scope>NUCLEOTIDE SEQUENCE [LARGE SCALE GENOMIC DNA]</scope>
    <source>
        <strain evidence="1 2">BAH15c1</strain>
    </source>
</reference>